<dbReference type="eggNOG" id="COG5001">
    <property type="taxonomic scope" value="Bacteria"/>
</dbReference>
<dbReference type="PANTHER" id="PTHR44757:SF2">
    <property type="entry name" value="BIOFILM ARCHITECTURE MAINTENANCE PROTEIN MBAA"/>
    <property type="match status" value="1"/>
</dbReference>
<evidence type="ECO:0000259" key="3">
    <source>
        <dbReference type="PROSITE" id="PS50883"/>
    </source>
</evidence>
<dbReference type="Pfam" id="PF13426">
    <property type="entry name" value="PAS_9"/>
    <property type="match status" value="2"/>
</dbReference>
<dbReference type="NCBIfam" id="TIGR00229">
    <property type="entry name" value="sensory_box"/>
    <property type="match status" value="1"/>
</dbReference>
<dbReference type="SMART" id="SM00091">
    <property type="entry name" value="PAS"/>
    <property type="match status" value="1"/>
</dbReference>
<dbReference type="STRING" id="649639.Bcell_3200"/>
<dbReference type="CDD" id="cd01949">
    <property type="entry name" value="GGDEF"/>
    <property type="match status" value="1"/>
</dbReference>
<dbReference type="CDD" id="cd01948">
    <property type="entry name" value="EAL"/>
    <property type="match status" value="1"/>
</dbReference>
<dbReference type="SMART" id="SM00267">
    <property type="entry name" value="GGDEF"/>
    <property type="match status" value="1"/>
</dbReference>
<dbReference type="InterPro" id="IPR000160">
    <property type="entry name" value="GGDEF_dom"/>
</dbReference>
<dbReference type="Gene3D" id="3.30.450.20">
    <property type="entry name" value="PAS domain"/>
    <property type="match status" value="2"/>
</dbReference>
<evidence type="ECO:0000313" key="5">
    <source>
        <dbReference type="EMBL" id="ADU31442.1"/>
    </source>
</evidence>
<dbReference type="PROSITE" id="PS50112">
    <property type="entry name" value="PAS"/>
    <property type="match status" value="1"/>
</dbReference>
<feature type="domain" description="PAS" evidence="1">
    <location>
        <begin position="50"/>
        <end position="86"/>
    </location>
</feature>
<dbReference type="Gene3D" id="3.30.70.270">
    <property type="match status" value="1"/>
</dbReference>
<dbReference type="InterPro" id="IPR029787">
    <property type="entry name" value="Nucleotide_cyclase"/>
</dbReference>
<evidence type="ECO:0000259" key="2">
    <source>
        <dbReference type="PROSITE" id="PS50113"/>
    </source>
</evidence>
<dbReference type="Gene3D" id="3.20.20.450">
    <property type="entry name" value="EAL domain"/>
    <property type="match status" value="1"/>
</dbReference>
<dbReference type="Proteomes" id="UP000001401">
    <property type="component" value="Chromosome"/>
</dbReference>
<protein>
    <submittedName>
        <fullName evidence="5">Diguanylate cyclase/phosphodiesterase with PAS/PAC sensor(S)</fullName>
    </submittedName>
</protein>
<dbReference type="SMART" id="SM00086">
    <property type="entry name" value="PAC"/>
    <property type="match status" value="2"/>
</dbReference>
<dbReference type="InterPro" id="IPR035965">
    <property type="entry name" value="PAS-like_dom_sf"/>
</dbReference>
<sequence>MFQSLGTVSNWVNSFRENLMQEYENISDYSHSMLIQLEELLRAFDHSCILVLTDSSGSIIEVNDTYCQVSGYSRDELVGNTHRLVHSGYHTQEFYHKLWQTIMNGDIWSGEIKNRKKDGSIYWVKATIYPIYNKEGKIDMFLSIRLDITEGKIYEEKLRQIIEKDYSTIIKNIQNFIIRVLPSNDKGPVVSLLEGHLAKVIGIDTEKAKNKPIGEVIGNSRDKDIITSRFKQAFEGQKVEFDFKHGYRILHASITPIIHCNEVIEVIATINDITELKNSELAVKNMAYHDALTGLPNRRILEEDLMYRLVDAKTQQKKASLIIVDLDKFKYINDTLGHNVGDRFIMMAAERLQTLTFDNHVEYFRLYHLGGDEFAWIIIGPDEHVCIVTRQILTLFDEPFYYRNGEFHQKASIGVSVFPEHATNPEELMKAADMALLSAKHAGGNTFRKFNSQMKNVFVSKVLMEDDLRQAIIANNQFELFYQPVMDVKQQKINSCEALIRWYHPKKGLINPADFIPIAEETGLIIPLGEWVIRQACRDLKRWEESQIHLNISVNISAYQLKQSDFVERLTTIVSDERVLPNRIQLEITENGLMENTTDSINTLQKLKQIGFTIAIDDFGIGYSSLSYLKQFPVNCLKIDRSFVKDIPSDNSDSAIVSSVVKLGKDLGLLVVAEGVEGQEASDYLSSIECPYLQGYYYSKPIKFEDFTDLMNEHVM</sequence>
<dbReference type="InterPro" id="IPR001610">
    <property type="entry name" value="PAC"/>
</dbReference>
<dbReference type="AlphaFoldDB" id="E6U0J7"/>
<dbReference type="SUPFAM" id="SSF141868">
    <property type="entry name" value="EAL domain-like"/>
    <property type="match status" value="1"/>
</dbReference>
<dbReference type="SMART" id="SM00052">
    <property type="entry name" value="EAL"/>
    <property type="match status" value="1"/>
</dbReference>
<dbReference type="OrthoDB" id="9759607at2"/>
<dbReference type="SUPFAM" id="SSF55073">
    <property type="entry name" value="Nucleotide cyclase"/>
    <property type="match status" value="1"/>
</dbReference>
<dbReference type="InterPro" id="IPR035919">
    <property type="entry name" value="EAL_sf"/>
</dbReference>
<dbReference type="InterPro" id="IPR000014">
    <property type="entry name" value="PAS"/>
</dbReference>
<organism evidence="5 6">
    <name type="scientific">Evansella cellulosilytica (strain ATCC 21833 / DSM 2522 / FERM P-1141 / JCM 9156 / N-4)</name>
    <name type="common">Bacillus cellulosilyticus</name>
    <dbReference type="NCBI Taxonomy" id="649639"/>
    <lineage>
        <taxon>Bacteria</taxon>
        <taxon>Bacillati</taxon>
        <taxon>Bacillota</taxon>
        <taxon>Bacilli</taxon>
        <taxon>Bacillales</taxon>
        <taxon>Bacillaceae</taxon>
        <taxon>Evansella</taxon>
    </lineage>
</organism>
<name>E6U0J7_EVAC2</name>
<dbReference type="FunFam" id="3.20.20.450:FF:000001">
    <property type="entry name" value="Cyclic di-GMP phosphodiesterase yahA"/>
    <property type="match status" value="1"/>
</dbReference>
<evidence type="ECO:0000313" key="6">
    <source>
        <dbReference type="Proteomes" id="UP000001401"/>
    </source>
</evidence>
<dbReference type="PROSITE" id="PS50887">
    <property type="entry name" value="GGDEF"/>
    <property type="match status" value="1"/>
</dbReference>
<dbReference type="InterPro" id="IPR052155">
    <property type="entry name" value="Biofilm_reg_signaling"/>
</dbReference>
<reference evidence="5 6" key="1">
    <citation type="submission" date="2010-12" db="EMBL/GenBank/DDBJ databases">
        <title>Complete sequence of Bacillus cellulosilyticus DSM 2522.</title>
        <authorList>
            <consortium name="US DOE Joint Genome Institute"/>
            <person name="Lucas S."/>
            <person name="Copeland A."/>
            <person name="Lapidus A."/>
            <person name="Cheng J.-F."/>
            <person name="Bruce D."/>
            <person name="Goodwin L."/>
            <person name="Pitluck S."/>
            <person name="Chertkov O."/>
            <person name="Detter J.C."/>
            <person name="Han C."/>
            <person name="Tapia R."/>
            <person name="Land M."/>
            <person name="Hauser L."/>
            <person name="Jeffries C."/>
            <person name="Kyrpides N."/>
            <person name="Ivanova N."/>
            <person name="Mikhailova N."/>
            <person name="Brumm P."/>
            <person name="Mead D."/>
            <person name="Woyke T."/>
        </authorList>
    </citation>
    <scope>NUCLEOTIDE SEQUENCE [LARGE SCALE GENOMIC DNA]</scope>
    <source>
        <strain evidence="6">ATCC 21833 / DSM 2522 / FERM P-1141 / JCM 9156 / N-4</strain>
    </source>
</reference>
<dbReference type="PROSITE" id="PS50113">
    <property type="entry name" value="PAC"/>
    <property type="match status" value="1"/>
</dbReference>
<evidence type="ECO:0000259" key="4">
    <source>
        <dbReference type="PROSITE" id="PS50887"/>
    </source>
</evidence>
<dbReference type="Pfam" id="PF00563">
    <property type="entry name" value="EAL"/>
    <property type="match status" value="1"/>
</dbReference>
<feature type="domain" description="PAC" evidence="2">
    <location>
        <begin position="108"/>
        <end position="160"/>
    </location>
</feature>
<gene>
    <name evidence="5" type="ordered locus">Bcell_3200</name>
</gene>
<dbReference type="RefSeq" id="WP_013489773.1">
    <property type="nucleotide sequence ID" value="NC_014829.1"/>
</dbReference>
<evidence type="ECO:0000259" key="1">
    <source>
        <dbReference type="PROSITE" id="PS50112"/>
    </source>
</evidence>
<dbReference type="Pfam" id="PF00990">
    <property type="entry name" value="GGDEF"/>
    <property type="match status" value="1"/>
</dbReference>
<proteinExistence type="predicted"/>
<dbReference type="CDD" id="cd00130">
    <property type="entry name" value="PAS"/>
    <property type="match status" value="1"/>
</dbReference>
<feature type="domain" description="EAL" evidence="3">
    <location>
        <begin position="461"/>
        <end position="715"/>
    </location>
</feature>
<accession>E6U0J7</accession>
<dbReference type="SUPFAM" id="SSF55785">
    <property type="entry name" value="PYP-like sensor domain (PAS domain)"/>
    <property type="match status" value="1"/>
</dbReference>
<dbReference type="PANTHER" id="PTHR44757">
    <property type="entry name" value="DIGUANYLATE CYCLASE DGCP"/>
    <property type="match status" value="1"/>
</dbReference>
<dbReference type="HOGENOM" id="CLU_000445_70_20_9"/>
<dbReference type="InterPro" id="IPR001633">
    <property type="entry name" value="EAL_dom"/>
</dbReference>
<dbReference type="InterPro" id="IPR043128">
    <property type="entry name" value="Rev_trsase/Diguanyl_cyclase"/>
</dbReference>
<feature type="domain" description="GGDEF" evidence="4">
    <location>
        <begin position="317"/>
        <end position="452"/>
    </location>
</feature>
<dbReference type="EMBL" id="CP002394">
    <property type="protein sequence ID" value="ADU31442.1"/>
    <property type="molecule type" value="Genomic_DNA"/>
</dbReference>
<dbReference type="InterPro" id="IPR000700">
    <property type="entry name" value="PAS-assoc_C"/>
</dbReference>
<keyword evidence="6" id="KW-1185">Reference proteome</keyword>
<dbReference type="KEGG" id="bco:Bcell_3200"/>
<dbReference type="NCBIfam" id="TIGR00254">
    <property type="entry name" value="GGDEF"/>
    <property type="match status" value="1"/>
</dbReference>
<dbReference type="PROSITE" id="PS50883">
    <property type="entry name" value="EAL"/>
    <property type="match status" value="1"/>
</dbReference>